<sequence>MSGRRPLSPPPPRRRRKVGFVEADSDESGWQLPRPVVDRGLEGSWAEHWVETPIDAAPIEPSGDQVVDWWNSDGKANESLDVDSCPTGAWEHYRMNGN</sequence>
<feature type="region of interest" description="Disordered" evidence="1">
    <location>
        <begin position="1"/>
        <end position="35"/>
    </location>
</feature>
<feature type="non-terminal residue" evidence="2">
    <location>
        <position position="98"/>
    </location>
</feature>
<evidence type="ECO:0000313" key="3">
    <source>
        <dbReference type="Proteomes" id="UP001642464"/>
    </source>
</evidence>
<organism evidence="2 3">
    <name type="scientific">Durusdinium trenchii</name>
    <dbReference type="NCBI Taxonomy" id="1381693"/>
    <lineage>
        <taxon>Eukaryota</taxon>
        <taxon>Sar</taxon>
        <taxon>Alveolata</taxon>
        <taxon>Dinophyceae</taxon>
        <taxon>Suessiales</taxon>
        <taxon>Symbiodiniaceae</taxon>
        <taxon>Durusdinium</taxon>
    </lineage>
</organism>
<comment type="caution">
    <text evidence="2">The sequence shown here is derived from an EMBL/GenBank/DDBJ whole genome shotgun (WGS) entry which is preliminary data.</text>
</comment>
<accession>A0ABP0NXA6</accession>
<gene>
    <name evidence="2" type="ORF">SCF082_LOCUS34459</name>
</gene>
<proteinExistence type="predicted"/>
<reference evidence="2 3" key="1">
    <citation type="submission" date="2024-02" db="EMBL/GenBank/DDBJ databases">
        <authorList>
            <person name="Chen Y."/>
            <person name="Shah S."/>
            <person name="Dougan E. K."/>
            <person name="Thang M."/>
            <person name="Chan C."/>
        </authorList>
    </citation>
    <scope>NUCLEOTIDE SEQUENCE [LARGE SCALE GENOMIC DNA]</scope>
</reference>
<evidence type="ECO:0000256" key="1">
    <source>
        <dbReference type="SAM" id="MobiDB-lite"/>
    </source>
</evidence>
<protein>
    <submittedName>
        <fullName evidence="2">Uncharacterized protein</fullName>
    </submittedName>
</protein>
<dbReference type="EMBL" id="CAXAMM010031646">
    <property type="protein sequence ID" value="CAK9068441.1"/>
    <property type="molecule type" value="Genomic_DNA"/>
</dbReference>
<dbReference type="Proteomes" id="UP001642464">
    <property type="component" value="Unassembled WGS sequence"/>
</dbReference>
<name>A0ABP0NXA6_9DINO</name>
<keyword evidence="3" id="KW-1185">Reference proteome</keyword>
<evidence type="ECO:0000313" key="2">
    <source>
        <dbReference type="EMBL" id="CAK9068441.1"/>
    </source>
</evidence>